<name>A0A4D6LDK7_VIGUN</name>
<dbReference type="EMBL" id="CP039347">
    <property type="protein sequence ID" value="QCD86344.1"/>
    <property type="molecule type" value="Genomic_DNA"/>
</dbReference>
<sequence>MSTIIGGGVGTKGGHGVGTITGGGVGTITRGGVGTITGSGVGTITGGGVGTIIGGGVASTIGTNGDGIGVDATPKEVDCKAALCVSIILDGVDVDDLAGGTFIR</sequence>
<gene>
    <name evidence="1" type="ORF">DEO72_LG3g865</name>
</gene>
<accession>A0A4D6LDK7</accession>
<evidence type="ECO:0000313" key="2">
    <source>
        <dbReference type="Proteomes" id="UP000501690"/>
    </source>
</evidence>
<reference evidence="1 2" key="1">
    <citation type="submission" date="2019-04" db="EMBL/GenBank/DDBJ databases">
        <title>An improved genome assembly and genetic linkage map for asparagus bean, Vigna unguiculata ssp. sesquipedialis.</title>
        <authorList>
            <person name="Xia Q."/>
            <person name="Zhang R."/>
            <person name="Dong Y."/>
        </authorList>
    </citation>
    <scope>NUCLEOTIDE SEQUENCE [LARGE SCALE GENOMIC DNA]</scope>
    <source>
        <tissue evidence="1">Leaf</tissue>
    </source>
</reference>
<proteinExistence type="predicted"/>
<keyword evidence="2" id="KW-1185">Reference proteome</keyword>
<dbReference type="AlphaFoldDB" id="A0A4D6LDK7"/>
<organism evidence="1 2">
    <name type="scientific">Vigna unguiculata</name>
    <name type="common">Cowpea</name>
    <dbReference type="NCBI Taxonomy" id="3917"/>
    <lineage>
        <taxon>Eukaryota</taxon>
        <taxon>Viridiplantae</taxon>
        <taxon>Streptophyta</taxon>
        <taxon>Embryophyta</taxon>
        <taxon>Tracheophyta</taxon>
        <taxon>Spermatophyta</taxon>
        <taxon>Magnoliopsida</taxon>
        <taxon>eudicotyledons</taxon>
        <taxon>Gunneridae</taxon>
        <taxon>Pentapetalae</taxon>
        <taxon>rosids</taxon>
        <taxon>fabids</taxon>
        <taxon>Fabales</taxon>
        <taxon>Fabaceae</taxon>
        <taxon>Papilionoideae</taxon>
        <taxon>50 kb inversion clade</taxon>
        <taxon>NPAAA clade</taxon>
        <taxon>indigoferoid/millettioid clade</taxon>
        <taxon>Phaseoleae</taxon>
        <taxon>Vigna</taxon>
    </lineage>
</organism>
<protein>
    <submittedName>
        <fullName evidence="1">Uncharacterized protein</fullName>
    </submittedName>
</protein>
<dbReference type="Proteomes" id="UP000501690">
    <property type="component" value="Linkage Group LG3"/>
</dbReference>
<evidence type="ECO:0000313" key="1">
    <source>
        <dbReference type="EMBL" id="QCD86344.1"/>
    </source>
</evidence>